<feature type="region of interest" description="Disordered" evidence="8">
    <location>
        <begin position="414"/>
        <end position="443"/>
    </location>
</feature>
<feature type="region of interest" description="Disordered" evidence="8">
    <location>
        <begin position="892"/>
        <end position="914"/>
    </location>
</feature>
<dbReference type="PANTHER" id="PTHR23183">
    <property type="entry name" value="NOP14"/>
    <property type="match status" value="1"/>
</dbReference>
<evidence type="ECO:0000256" key="5">
    <source>
        <dbReference type="ARBA" id="ARBA00023242"/>
    </source>
</evidence>
<feature type="region of interest" description="Disordered" evidence="8">
    <location>
        <begin position="268"/>
        <end position="371"/>
    </location>
</feature>
<evidence type="ECO:0000256" key="7">
    <source>
        <dbReference type="SAM" id="Coils"/>
    </source>
</evidence>
<feature type="compositionally biased region" description="Basic and acidic residues" evidence="8">
    <location>
        <begin position="293"/>
        <end position="347"/>
    </location>
</feature>
<feature type="coiled-coil region" evidence="7">
    <location>
        <begin position="834"/>
        <end position="887"/>
    </location>
</feature>
<evidence type="ECO:0000256" key="3">
    <source>
        <dbReference type="ARBA" id="ARBA00022517"/>
    </source>
</evidence>
<comment type="similarity">
    <text evidence="2">Belongs to the NOP14 family.</text>
</comment>
<feature type="region of interest" description="Disordered" evidence="8">
    <location>
        <begin position="65"/>
        <end position="100"/>
    </location>
</feature>
<evidence type="ECO:0000256" key="1">
    <source>
        <dbReference type="ARBA" id="ARBA00004604"/>
    </source>
</evidence>
<feature type="region of interest" description="Disordered" evidence="8">
    <location>
        <begin position="1"/>
        <end position="47"/>
    </location>
</feature>
<feature type="compositionally biased region" description="Acidic residues" evidence="8">
    <location>
        <begin position="420"/>
        <end position="443"/>
    </location>
</feature>
<evidence type="ECO:0000256" key="6">
    <source>
        <dbReference type="ARBA" id="ARBA00024695"/>
    </source>
</evidence>
<comment type="function">
    <text evidence="6">Involved in nucleolar processing of pre-18S ribosomal RNA. Has a role in the nuclear export of 40S pre-ribosomal subunit to the cytoplasm.</text>
</comment>
<dbReference type="EMBL" id="QJNS01000106">
    <property type="protein sequence ID" value="RYO87017.1"/>
    <property type="molecule type" value="Genomic_DNA"/>
</dbReference>
<dbReference type="Proteomes" id="UP000294003">
    <property type="component" value="Unassembled WGS sequence"/>
</dbReference>
<feature type="region of interest" description="Disordered" evidence="8">
    <location>
        <begin position="119"/>
        <end position="232"/>
    </location>
</feature>
<evidence type="ECO:0000313" key="10">
    <source>
        <dbReference type="Proteomes" id="UP000294003"/>
    </source>
</evidence>
<comment type="caution">
    <text evidence="9">The sequence shown here is derived from an EMBL/GenBank/DDBJ whole genome shotgun (WGS) entry which is preliminary data.</text>
</comment>
<name>A0ABY0H894_9PEZI</name>
<organism evidence="9 10">
    <name type="scientific">Monosporascus cannonballus</name>
    <dbReference type="NCBI Taxonomy" id="155416"/>
    <lineage>
        <taxon>Eukaryota</taxon>
        <taxon>Fungi</taxon>
        <taxon>Dikarya</taxon>
        <taxon>Ascomycota</taxon>
        <taxon>Pezizomycotina</taxon>
        <taxon>Sordariomycetes</taxon>
        <taxon>Xylariomycetidae</taxon>
        <taxon>Xylariales</taxon>
        <taxon>Xylariales incertae sedis</taxon>
        <taxon>Monosporascus</taxon>
    </lineage>
</organism>
<protein>
    <recommendedName>
        <fullName evidence="11">Nop14-like family protein</fullName>
    </recommendedName>
</protein>
<dbReference type="Pfam" id="PF04147">
    <property type="entry name" value="Nop14"/>
    <property type="match status" value="1"/>
</dbReference>
<keyword evidence="10" id="KW-1185">Reference proteome</keyword>
<feature type="compositionally biased region" description="Low complexity" evidence="8">
    <location>
        <begin position="280"/>
        <end position="292"/>
    </location>
</feature>
<evidence type="ECO:0000256" key="8">
    <source>
        <dbReference type="SAM" id="MobiDB-lite"/>
    </source>
</evidence>
<keyword evidence="5" id="KW-0539">Nucleus</keyword>
<keyword evidence="3" id="KW-0690">Ribosome biogenesis</keyword>
<keyword evidence="7" id="KW-0175">Coiled coil</keyword>
<feature type="compositionally biased region" description="Acidic residues" evidence="8">
    <location>
        <begin position="348"/>
        <end position="358"/>
    </location>
</feature>
<dbReference type="PANTHER" id="PTHR23183:SF0">
    <property type="entry name" value="NUCLEOLAR PROTEIN 14"/>
    <property type="match status" value="1"/>
</dbReference>
<feature type="compositionally biased region" description="Basic residues" evidence="8">
    <location>
        <begin position="904"/>
        <end position="914"/>
    </location>
</feature>
<proteinExistence type="inferred from homology"/>
<sequence length="914" mass="103077">MAGSQLKRLKAALREQGVIGPQQSKKQKKQNAQNGQAKGNKRLQKAEALENIRTQFNPFDLKHSVRGPKFEVTSNRPPSGNAAKGINGRPSEAKTLGEERRRQTLLVEMNRRNKVGGILDRRFGENDPTMAPEDKMLERFAREKQRSLKRSMFDLEDDEPSEGLTHMGQSLPLDGPALVDDYDEEDALSGSGDDASDDGRRALKRMRPHDVEDGELDPADQQPERKKTKQEVMKEVIAKSKFYKYERQQAKEADEDLREQLDQEFRDLHPLLFSSRKPEAATGAPDAPTAAAQREKLEQQYDIRLRQLALDRRAQPTNRTKTEEEKAEEEANRLKELELKRIRRMEGQEESESEDEGEGGGHQKTEQANDEILFMENEEDDNFGLGTGIKTRPTAAELGFDDEDDFLIEDGLIASGSELEPIESDDTSGEDDELEAGEEDDDEFTKGILNEEETSNPVFSQKLKGSTQAVDPQNDADGLPYTFPCPESLEDIVQITKSLSVEKVPTVVQRIRALYHPKLDSSNKEKLGNFAKSLVHYVAHLSNLPQLPSFAVLESLTRHTHSLAKTYAIEIANAFRTEIEQIRQSRRLSPNLGDLVTLTAIGTIFPTSDHFHQVATPAMLLMAQYLGQKVPKEISDYAKGAYLSTLALQYQKVAKRYVPEVMNFSLNTLCALAPVKAKERLGSFPVHEPAPGMRISDAKSLGIRRLMPSDCAEDGLSGKEASPVKLAIMGTTIEILDAASETWTGKSSFLETFEPVQETVAHLRSKSCTAELPGALNERIGKLHAKLERMLRVAQMSRRNLELHRHRPLAIKMAIPKFEDTFDPNRHYDPDRDRAELAKLRAEHKKERKGALRELRKDARFVAREKLKAKKEKDAAYEKKYKRLIAEIQSEEGREANSYEREKQLRKRAAKSGR</sequence>
<evidence type="ECO:0008006" key="11">
    <source>
        <dbReference type="Google" id="ProtNLM"/>
    </source>
</evidence>
<comment type="subcellular location">
    <subcellularLocation>
        <location evidence="1">Nucleus</location>
        <location evidence="1">Nucleolus</location>
    </subcellularLocation>
</comment>
<dbReference type="InterPro" id="IPR007276">
    <property type="entry name" value="Nop14"/>
</dbReference>
<feature type="compositionally biased region" description="Basic and acidic residues" evidence="8">
    <location>
        <begin position="222"/>
        <end position="232"/>
    </location>
</feature>
<reference evidence="9 10" key="1">
    <citation type="submission" date="2018-06" db="EMBL/GenBank/DDBJ databases">
        <title>Complete Genomes of Monosporascus.</title>
        <authorList>
            <person name="Robinson A.J."/>
            <person name="Natvig D.O."/>
        </authorList>
    </citation>
    <scope>NUCLEOTIDE SEQUENCE [LARGE SCALE GENOMIC DNA]</scope>
    <source>
        <strain evidence="9 10">CBS 609.92</strain>
    </source>
</reference>
<feature type="compositionally biased region" description="Basic and acidic residues" evidence="8">
    <location>
        <begin position="91"/>
        <end position="100"/>
    </location>
</feature>
<keyword evidence="4" id="KW-0698">rRNA processing</keyword>
<evidence type="ECO:0000313" key="9">
    <source>
        <dbReference type="EMBL" id="RYO87017.1"/>
    </source>
</evidence>
<accession>A0ABY0H894</accession>
<feature type="compositionally biased region" description="Basic and acidic residues" evidence="8">
    <location>
        <begin position="892"/>
        <end position="903"/>
    </location>
</feature>
<feature type="compositionally biased region" description="Basic and acidic residues" evidence="8">
    <location>
        <begin position="132"/>
        <end position="146"/>
    </location>
</feature>
<evidence type="ECO:0000256" key="4">
    <source>
        <dbReference type="ARBA" id="ARBA00022552"/>
    </source>
</evidence>
<gene>
    <name evidence="9" type="ORF">DL762_004442</name>
</gene>
<evidence type="ECO:0000256" key="2">
    <source>
        <dbReference type="ARBA" id="ARBA00007466"/>
    </source>
</evidence>